<evidence type="ECO:0000256" key="1">
    <source>
        <dbReference type="SAM" id="Phobius"/>
    </source>
</evidence>
<feature type="transmembrane region" description="Helical" evidence="1">
    <location>
        <begin position="397"/>
        <end position="416"/>
    </location>
</feature>
<organism evidence="4 5">
    <name type="scientific">Rhodoferax antarcticus ANT.BR</name>
    <dbReference type="NCBI Taxonomy" id="1111071"/>
    <lineage>
        <taxon>Bacteria</taxon>
        <taxon>Pseudomonadati</taxon>
        <taxon>Pseudomonadota</taxon>
        <taxon>Betaproteobacteria</taxon>
        <taxon>Burkholderiales</taxon>
        <taxon>Comamonadaceae</taxon>
        <taxon>Rhodoferax</taxon>
    </lineage>
</organism>
<dbReference type="AlphaFoldDB" id="A0A1Q8YEX7"/>
<protein>
    <submittedName>
        <fullName evidence="4">Uncharacterized protein</fullName>
    </submittedName>
</protein>
<sequence>MNDTNLAISFAVAIGLGALLGLERERTKGGDGGAGVRTFALISLAGALAGYLDKSLGLSLWALVIFVLVAVLVISEYVMTAKRGDTGITTEVSALLAFLLGLLCAHGQLQLASAIAVVMALLLALKEWLHHLATQINTADVEATLKFAIVTLIILPLVPNDNYGPPPLDALNPYKIWLMVVLISALNFASYLVIKVVGTEHGIGLVGILGGLASSTAVTLGFSRRSKQEGAEAPALALGILLAWTVMLARVAIMTALISWELGQKLFLVLGMLSVVSLVAVAWLWRMSKQRARGEVKAGSNPFELSEAIKFGLLFGLVVVLARAAQVYFGDAGLYLASAIAGLTDVDAITLAMADLAKVDLASLQLGARAVVIAVLANTLTKGAMVLGLGSSELRRVMLPVTLGLLATGAIGLWLLV</sequence>
<dbReference type="Pfam" id="PF13194">
    <property type="entry name" value="DUF4010"/>
    <property type="match status" value="1"/>
</dbReference>
<dbReference type="Pfam" id="PF02308">
    <property type="entry name" value="MgtC"/>
    <property type="match status" value="1"/>
</dbReference>
<dbReference type="InterPro" id="IPR025105">
    <property type="entry name" value="DUF4010"/>
</dbReference>
<evidence type="ECO:0000259" key="3">
    <source>
        <dbReference type="Pfam" id="PF13194"/>
    </source>
</evidence>
<keyword evidence="1" id="KW-0812">Transmembrane</keyword>
<dbReference type="EMBL" id="MSYM01000013">
    <property type="protein sequence ID" value="OLP06557.1"/>
    <property type="molecule type" value="Genomic_DNA"/>
</dbReference>
<feature type="domain" description="MgtC/SapB/SrpB/YhiD N-terminal" evidence="2">
    <location>
        <begin position="11"/>
        <end position="131"/>
    </location>
</feature>
<feature type="transmembrane region" description="Helical" evidence="1">
    <location>
        <begin position="266"/>
        <end position="287"/>
    </location>
</feature>
<feature type="transmembrane region" description="Helical" evidence="1">
    <location>
        <begin position="308"/>
        <end position="329"/>
    </location>
</feature>
<dbReference type="RefSeq" id="WP_075586970.1">
    <property type="nucleotide sequence ID" value="NZ_MSYM01000013.1"/>
</dbReference>
<comment type="caution">
    <text evidence="4">The sequence shown here is derived from an EMBL/GenBank/DDBJ whole genome shotgun (WGS) entry which is preliminary data.</text>
</comment>
<dbReference type="InterPro" id="IPR049177">
    <property type="entry name" value="MgtC_SapB_SrpB_YhiD_N"/>
</dbReference>
<feature type="transmembrane region" description="Helical" evidence="1">
    <location>
        <begin position="235"/>
        <end position="260"/>
    </location>
</feature>
<dbReference type="Proteomes" id="UP000185911">
    <property type="component" value="Unassembled WGS sequence"/>
</dbReference>
<reference evidence="4 5" key="1">
    <citation type="submission" date="2017-01" db="EMBL/GenBank/DDBJ databases">
        <title>Genome sequence of Rhodoferax antarcticus ANT.BR, a psychrophilic purple nonsulfur bacterium from an Antarctic microbial mat.</title>
        <authorList>
            <person name="Baker J."/>
            <person name="Riester C."/>
            <person name="Skinner B."/>
            <person name="Newell A."/>
            <person name="Swingley W."/>
            <person name="Madigan M."/>
            <person name="Jung D."/>
            <person name="Asao M."/>
            <person name="Chen M."/>
            <person name="Loughlin P."/>
            <person name="Pan H."/>
            <person name="Lin S."/>
            <person name="Li N."/>
            <person name="Shaw J."/>
            <person name="Prado M."/>
            <person name="Sherman C."/>
            <person name="Li X."/>
            <person name="Tang J."/>
            <person name="Blankenship R."/>
            <person name="Zhao T."/>
            <person name="Touchman J."/>
            <person name="Sattley M."/>
        </authorList>
    </citation>
    <scope>NUCLEOTIDE SEQUENCE [LARGE SCALE GENOMIC DNA]</scope>
    <source>
        <strain evidence="4 5">ANT.BR</strain>
    </source>
</reference>
<name>A0A1Q8YEX7_9BURK</name>
<dbReference type="PANTHER" id="PTHR39084:SF1">
    <property type="entry name" value="DUF4010 DOMAIN-CONTAINING PROTEIN"/>
    <property type="match status" value="1"/>
</dbReference>
<feature type="transmembrane region" description="Helical" evidence="1">
    <location>
        <begin position="34"/>
        <end position="52"/>
    </location>
</feature>
<feature type="transmembrane region" description="Helical" evidence="1">
    <location>
        <begin position="366"/>
        <end position="385"/>
    </location>
</feature>
<evidence type="ECO:0000259" key="2">
    <source>
        <dbReference type="Pfam" id="PF02308"/>
    </source>
</evidence>
<feature type="domain" description="DUF4010" evidence="3">
    <location>
        <begin position="181"/>
        <end position="390"/>
    </location>
</feature>
<keyword evidence="1" id="KW-0472">Membrane</keyword>
<feature type="transmembrane region" description="Helical" evidence="1">
    <location>
        <begin position="203"/>
        <end position="223"/>
    </location>
</feature>
<dbReference type="STRING" id="81479.RA876_08035"/>
<feature type="transmembrane region" description="Helical" evidence="1">
    <location>
        <begin position="335"/>
        <end position="354"/>
    </location>
</feature>
<accession>A0A1Q8YEX7</accession>
<evidence type="ECO:0000313" key="4">
    <source>
        <dbReference type="EMBL" id="OLP06557.1"/>
    </source>
</evidence>
<feature type="transmembrane region" description="Helical" evidence="1">
    <location>
        <begin position="176"/>
        <end position="197"/>
    </location>
</feature>
<proteinExistence type="predicted"/>
<keyword evidence="5" id="KW-1185">Reference proteome</keyword>
<evidence type="ECO:0000313" key="5">
    <source>
        <dbReference type="Proteomes" id="UP000185911"/>
    </source>
</evidence>
<gene>
    <name evidence="4" type="ORF">BLL52_2793</name>
</gene>
<keyword evidence="1" id="KW-1133">Transmembrane helix</keyword>
<feature type="transmembrane region" description="Helical" evidence="1">
    <location>
        <begin position="6"/>
        <end position="22"/>
    </location>
</feature>
<feature type="transmembrane region" description="Helical" evidence="1">
    <location>
        <begin position="92"/>
        <end position="125"/>
    </location>
</feature>
<dbReference type="PANTHER" id="PTHR39084">
    <property type="entry name" value="MEMBRANE PROTEIN-RELATED"/>
    <property type="match status" value="1"/>
</dbReference>
<feature type="transmembrane region" description="Helical" evidence="1">
    <location>
        <begin position="58"/>
        <end position="80"/>
    </location>
</feature>